<dbReference type="EMBL" id="JAZGQO010000010">
    <property type="protein sequence ID" value="KAK6175816.1"/>
    <property type="molecule type" value="Genomic_DNA"/>
</dbReference>
<dbReference type="PANTHER" id="PTHR46880">
    <property type="entry name" value="RAS-ASSOCIATING DOMAIN-CONTAINING PROTEIN"/>
    <property type="match status" value="1"/>
</dbReference>
<name>A0AAN8JD43_PATCE</name>
<evidence type="ECO:0000313" key="1">
    <source>
        <dbReference type="EMBL" id="KAK6175816.1"/>
    </source>
</evidence>
<organism evidence="1 2">
    <name type="scientific">Patella caerulea</name>
    <name type="common">Rayed Mediterranean limpet</name>
    <dbReference type="NCBI Taxonomy" id="87958"/>
    <lineage>
        <taxon>Eukaryota</taxon>
        <taxon>Metazoa</taxon>
        <taxon>Spiralia</taxon>
        <taxon>Lophotrochozoa</taxon>
        <taxon>Mollusca</taxon>
        <taxon>Gastropoda</taxon>
        <taxon>Patellogastropoda</taxon>
        <taxon>Patelloidea</taxon>
        <taxon>Patellidae</taxon>
        <taxon>Patella</taxon>
    </lineage>
</organism>
<reference evidence="1 2" key="1">
    <citation type="submission" date="2024-01" db="EMBL/GenBank/DDBJ databases">
        <title>The genome of the rayed Mediterranean limpet Patella caerulea (Linnaeus, 1758).</title>
        <authorList>
            <person name="Anh-Thu Weber A."/>
            <person name="Halstead-Nussloch G."/>
        </authorList>
    </citation>
    <scope>NUCLEOTIDE SEQUENCE [LARGE SCALE GENOMIC DNA]</scope>
    <source>
        <strain evidence="1">AATW-2023a</strain>
        <tissue evidence="1">Whole specimen</tissue>
    </source>
</reference>
<comment type="caution">
    <text evidence="1">The sequence shown here is derived from an EMBL/GenBank/DDBJ whole genome shotgun (WGS) entry which is preliminary data.</text>
</comment>
<keyword evidence="2" id="KW-1185">Reference proteome</keyword>
<dbReference type="Proteomes" id="UP001347796">
    <property type="component" value="Unassembled WGS sequence"/>
</dbReference>
<protein>
    <recommendedName>
        <fullName evidence="3">DUF4371 domain-containing protein</fullName>
    </recommendedName>
</protein>
<sequence>MQTHMAPAREKNDDNLTAMMRTFLFMDKENISSNKFHGLMQLQKQNGCPSLTDVIYTHSDTFEDMETALVQTTVDELNKIASSKFVGLIIDETINVITEKKLILFLRVLNNTVKTRTVFLGNHSVHSGMAECIVDKIKEVFKEWGIPLNKVIGLGSDGASVMTGIRNGVGVKLLTETETPFSIHVHCIAHRVAFASQDAANLPKKIADYRKTLNEVYKLYEYSATQYNPLRDLSKELSNTEFLTVKTTIDSEMAVPRSSC</sequence>
<dbReference type="InterPro" id="IPR012337">
    <property type="entry name" value="RNaseH-like_sf"/>
</dbReference>
<dbReference type="PANTHER" id="PTHR46880:SF6">
    <property type="entry name" value="U1-TYPE DOMAIN-CONTAINING PROTEIN"/>
    <property type="match status" value="1"/>
</dbReference>
<accession>A0AAN8JD43</accession>
<evidence type="ECO:0008006" key="3">
    <source>
        <dbReference type="Google" id="ProtNLM"/>
    </source>
</evidence>
<proteinExistence type="predicted"/>
<dbReference type="SUPFAM" id="SSF53098">
    <property type="entry name" value="Ribonuclease H-like"/>
    <property type="match status" value="1"/>
</dbReference>
<dbReference type="AlphaFoldDB" id="A0AAN8JD43"/>
<gene>
    <name evidence="1" type="ORF">SNE40_014204</name>
</gene>
<evidence type="ECO:0000313" key="2">
    <source>
        <dbReference type="Proteomes" id="UP001347796"/>
    </source>
</evidence>